<comment type="similarity">
    <text evidence="5">Belongs to the SAT4 family.</text>
</comment>
<feature type="transmembrane region" description="Helical" evidence="6">
    <location>
        <begin position="79"/>
        <end position="100"/>
    </location>
</feature>
<evidence type="ECO:0000256" key="6">
    <source>
        <dbReference type="SAM" id="Phobius"/>
    </source>
</evidence>
<reference evidence="9" key="2">
    <citation type="journal article" date="2014" name="Genetics">
        <title>Maintaining two mating types: Structure of the mating type locus and its role in heterokaryosis in Podospora anserina.</title>
        <authorList>
            <person name="Grognet P."/>
            <person name="Bidard F."/>
            <person name="Kuchly C."/>
            <person name="Tong L.C.H."/>
            <person name="Coppin E."/>
            <person name="Benkhali J.A."/>
            <person name="Couloux A."/>
            <person name="Wincker P."/>
            <person name="Debuchy R."/>
            <person name="Silar P."/>
        </authorList>
    </citation>
    <scope>GENOME REANNOTATION</scope>
    <source>
        <strain evidence="9">S / ATCC MYA-4624 / DSM 980 / FGSC 10383</strain>
    </source>
</reference>
<keyword evidence="9" id="KW-1185">Reference proteome</keyword>
<protein>
    <recommendedName>
        <fullName evidence="7">Rhodopsin domain-containing protein</fullName>
    </recommendedName>
</protein>
<feature type="transmembrane region" description="Helical" evidence="6">
    <location>
        <begin position="48"/>
        <end position="67"/>
    </location>
</feature>
<evidence type="ECO:0000256" key="5">
    <source>
        <dbReference type="ARBA" id="ARBA00038359"/>
    </source>
</evidence>
<dbReference type="eggNOG" id="ENOG502SKG6">
    <property type="taxonomic scope" value="Eukaryota"/>
</dbReference>
<dbReference type="Pfam" id="PF20684">
    <property type="entry name" value="Fung_rhodopsin"/>
    <property type="match status" value="1"/>
</dbReference>
<dbReference type="PANTHER" id="PTHR33048">
    <property type="entry name" value="PTH11-LIKE INTEGRAL MEMBRANE PROTEIN (AFU_ORTHOLOGUE AFUA_5G11245)"/>
    <property type="match status" value="1"/>
</dbReference>
<evidence type="ECO:0000313" key="9">
    <source>
        <dbReference type="Proteomes" id="UP000001197"/>
    </source>
</evidence>
<dbReference type="STRING" id="515849.A0A090D7E4"/>
<feature type="transmembrane region" description="Helical" evidence="6">
    <location>
        <begin position="238"/>
        <end position="260"/>
    </location>
</feature>
<dbReference type="PANTHER" id="PTHR33048:SF143">
    <property type="entry name" value="EXTRACELLULAR MEMBRANE PROTEIN CFEM DOMAIN-CONTAINING PROTEIN-RELATED"/>
    <property type="match status" value="1"/>
</dbReference>
<evidence type="ECO:0000256" key="2">
    <source>
        <dbReference type="ARBA" id="ARBA00022692"/>
    </source>
</evidence>
<feature type="transmembrane region" description="Helical" evidence="6">
    <location>
        <begin position="205"/>
        <end position="226"/>
    </location>
</feature>
<keyword evidence="3 6" id="KW-1133">Transmembrane helix</keyword>
<evidence type="ECO:0000256" key="4">
    <source>
        <dbReference type="ARBA" id="ARBA00023136"/>
    </source>
</evidence>
<accession>A0A090D7E4</accession>
<evidence type="ECO:0000256" key="3">
    <source>
        <dbReference type="ARBA" id="ARBA00022989"/>
    </source>
</evidence>
<feature type="domain" description="Rhodopsin" evidence="7">
    <location>
        <begin position="63"/>
        <end position="274"/>
    </location>
</feature>
<dbReference type="Proteomes" id="UP000001197">
    <property type="component" value="Chromosome 5"/>
</dbReference>
<dbReference type="InterPro" id="IPR052337">
    <property type="entry name" value="SAT4-like"/>
</dbReference>
<keyword evidence="4 6" id="KW-0472">Membrane</keyword>
<feature type="transmembrane region" description="Helical" evidence="6">
    <location>
        <begin position="157"/>
        <end position="178"/>
    </location>
</feature>
<dbReference type="InterPro" id="IPR049326">
    <property type="entry name" value="Rhodopsin_dom_fungi"/>
</dbReference>
<evidence type="ECO:0000256" key="1">
    <source>
        <dbReference type="ARBA" id="ARBA00004141"/>
    </source>
</evidence>
<keyword evidence="2 6" id="KW-0812">Transmembrane</keyword>
<dbReference type="EMBL" id="FO904940">
    <property type="protein sequence ID" value="CDP29163.1"/>
    <property type="molecule type" value="Genomic_DNA"/>
</dbReference>
<name>A0A090D7E4_PODAN</name>
<evidence type="ECO:0000259" key="7">
    <source>
        <dbReference type="Pfam" id="PF20684"/>
    </source>
</evidence>
<sequence>MANSTCSPLDNACRCTNAAYNAQVSQSTRNITAGICGVEPYVDHSAKGIFIAFTALTTIFVGLRFLARQARNVHVWWDDVMSFVGVASVIALLGIMMNLYEIGMGSDMWSIKHENITRIFLLMWVAMFLYGVARTVSRVSIMLFYFRIFENTPGRRLRIAVLVLDVLSCSALILLVLFPCRPISHFWDRWDGEHEGTCLDFYGEAVGIGIKDIIVDVIIITLPLPWISKLNLNRKKKIMSCILFSVGLCVIIVSAGRIAVVDKFVHSTNPTGKSLHDDP</sequence>
<evidence type="ECO:0000313" key="8">
    <source>
        <dbReference type="EMBL" id="CDP29163.1"/>
    </source>
</evidence>
<proteinExistence type="inferred from homology"/>
<dbReference type="AlphaFoldDB" id="A0A090D7E4"/>
<feature type="transmembrane region" description="Helical" evidence="6">
    <location>
        <begin position="120"/>
        <end position="145"/>
    </location>
</feature>
<dbReference type="GO" id="GO:0016020">
    <property type="term" value="C:membrane"/>
    <property type="evidence" value="ECO:0007669"/>
    <property type="project" value="UniProtKB-SubCell"/>
</dbReference>
<comment type="subcellular location">
    <subcellularLocation>
        <location evidence="1">Membrane</location>
        <topology evidence="1">Multi-pass membrane protein</topology>
    </subcellularLocation>
</comment>
<dbReference type="InParanoid" id="A0A090D7E4"/>
<reference evidence="8 9" key="1">
    <citation type="journal article" date="2008" name="Genome Biol.">
        <title>The genome sequence of the model ascomycete fungus Podospora anserina.</title>
        <authorList>
            <person name="Espagne E."/>
            <person name="Lespinet O."/>
            <person name="Malagnac F."/>
            <person name="Da Silva C."/>
            <person name="Jaillon O."/>
            <person name="Porcel B.M."/>
            <person name="Couloux A."/>
            <person name="Aury J.-M."/>
            <person name="Segurens B."/>
            <person name="Poulain J."/>
            <person name="Anthouard V."/>
            <person name="Grossetete S."/>
            <person name="Khalili H."/>
            <person name="Coppin E."/>
            <person name="Dequard-Chablat M."/>
            <person name="Picard M."/>
            <person name="Contamine V."/>
            <person name="Arnaise S."/>
            <person name="Bourdais A."/>
            <person name="Berteaux-Lecellier V."/>
            <person name="Gautheret D."/>
            <person name="de Vries R.P."/>
            <person name="Battaglia E."/>
            <person name="Coutinho P.M."/>
            <person name="Danchin E.G.J."/>
            <person name="Henrissat B."/>
            <person name="El Khoury R."/>
            <person name="Sainsard-Chanet A."/>
            <person name="Boivin A."/>
            <person name="Pinan-Lucarre B."/>
            <person name="Sellem C.H."/>
            <person name="Debuchy R."/>
            <person name="Wincker P."/>
            <person name="Weissenbach J."/>
            <person name="Silar P."/>
        </authorList>
    </citation>
    <scope>NUCLEOTIDE SEQUENCE [LARGE SCALE GENOMIC DNA]</scope>
    <source>
        <strain evidence="9">S / ATCC MYA-4624 / DSM 980 / FGSC 10383</strain>
    </source>
</reference>
<organism evidence="8 9">
    <name type="scientific">Podospora anserina (strain S / ATCC MYA-4624 / DSM 980 / FGSC 10383)</name>
    <name type="common">Pleurage anserina</name>
    <dbReference type="NCBI Taxonomy" id="515849"/>
    <lineage>
        <taxon>Eukaryota</taxon>
        <taxon>Fungi</taxon>
        <taxon>Dikarya</taxon>
        <taxon>Ascomycota</taxon>
        <taxon>Pezizomycotina</taxon>
        <taxon>Sordariomycetes</taxon>
        <taxon>Sordariomycetidae</taxon>
        <taxon>Sordariales</taxon>
        <taxon>Podosporaceae</taxon>
        <taxon>Podospora</taxon>
        <taxon>Podospora anserina</taxon>
    </lineage>
</organism>